<dbReference type="Pfam" id="PF00111">
    <property type="entry name" value="Fer2"/>
    <property type="match status" value="1"/>
</dbReference>
<proteinExistence type="predicted"/>
<accession>A0AAU8MF37</accession>
<organism evidence="2">
    <name type="scientific">Pseudomonas syringae USA007</name>
    <dbReference type="NCBI Taxonomy" id="1357288"/>
    <lineage>
        <taxon>Bacteria</taxon>
        <taxon>Pseudomonadati</taxon>
        <taxon>Pseudomonadota</taxon>
        <taxon>Gammaproteobacteria</taxon>
        <taxon>Pseudomonadales</taxon>
        <taxon>Pseudomonadaceae</taxon>
        <taxon>Pseudomonas</taxon>
        <taxon>Pseudomonas syringae</taxon>
    </lineage>
</organism>
<dbReference type="RefSeq" id="WP_024656092.1">
    <property type="nucleotide sequence ID" value="NZ_CP159278.1"/>
</dbReference>
<gene>
    <name evidence="2" type="ORF">N027_11660</name>
</gene>
<evidence type="ECO:0000259" key="1">
    <source>
        <dbReference type="Pfam" id="PF00111"/>
    </source>
</evidence>
<dbReference type="InterPro" id="IPR012675">
    <property type="entry name" value="Beta-grasp_dom_sf"/>
</dbReference>
<dbReference type="Gene3D" id="3.10.20.30">
    <property type="match status" value="1"/>
</dbReference>
<reference evidence="2" key="1">
    <citation type="journal article" date="2014" name="Genome Announc.">
        <title>Draft Genome Sequences of a Phylogenetically Diverse Suite of Pseudomonas syringae Strains from Multiple Source Populations.</title>
        <authorList>
            <person name="Baltrus D.A."/>
            <person name="Yourstone S."/>
            <person name="Lind A."/>
            <person name="Guilbaud C."/>
            <person name="Sands D.C."/>
            <person name="Jones C.D."/>
            <person name="Morris C.E."/>
            <person name="Dangl J.L."/>
        </authorList>
    </citation>
    <scope>NUCLEOTIDE SEQUENCE</scope>
    <source>
        <strain evidence="2">USA007</strain>
    </source>
</reference>
<protein>
    <submittedName>
        <fullName evidence="2">2Fe-2S iron-sulfur cluster-binding protein</fullName>
    </submittedName>
</protein>
<evidence type="ECO:0000313" key="2">
    <source>
        <dbReference type="EMBL" id="XCN80121.1"/>
    </source>
</evidence>
<reference evidence="2" key="2">
    <citation type="submission" date="2024-07" db="EMBL/GenBank/DDBJ databases">
        <title>A complete genome sequence for Pseudomonas syringae USA007.</title>
        <authorList>
            <person name="Baltrus D.A."/>
        </authorList>
    </citation>
    <scope>NUCLEOTIDE SEQUENCE</scope>
    <source>
        <strain evidence="2">USA007</strain>
    </source>
</reference>
<dbReference type="CDD" id="cd00207">
    <property type="entry name" value="fer2"/>
    <property type="match status" value="1"/>
</dbReference>
<feature type="domain" description="2Fe-2S ferredoxin-type" evidence="1">
    <location>
        <begin position="5"/>
        <end position="51"/>
    </location>
</feature>
<dbReference type="InterPro" id="IPR001041">
    <property type="entry name" value="2Fe-2S_ferredoxin-type"/>
</dbReference>
<dbReference type="GO" id="GO:0051536">
    <property type="term" value="F:iron-sulfur cluster binding"/>
    <property type="evidence" value="ECO:0007669"/>
    <property type="project" value="InterPro"/>
</dbReference>
<name>A0AAU8MF37_PSESX</name>
<dbReference type="EMBL" id="CP159278">
    <property type="protein sequence ID" value="XCN80121.1"/>
    <property type="molecule type" value="Genomic_DNA"/>
</dbReference>
<dbReference type="AlphaFoldDB" id="A0AAU8MF37"/>
<sequence length="62" mass="6573">MSVLNINGRDYTVDVDPGTPILWALRGAPGMASIRFGCGAALQGACTVHLDGARRFVLASRR</sequence>
<dbReference type="InterPro" id="IPR036010">
    <property type="entry name" value="2Fe-2S_ferredoxin-like_sf"/>
</dbReference>
<dbReference type="SUPFAM" id="SSF54292">
    <property type="entry name" value="2Fe-2S ferredoxin-like"/>
    <property type="match status" value="1"/>
</dbReference>